<dbReference type="AlphaFoldDB" id="A0A813I817"/>
<feature type="non-terminal residue" evidence="1">
    <location>
        <position position="128"/>
    </location>
</feature>
<evidence type="ECO:0000313" key="2">
    <source>
        <dbReference type="Proteomes" id="UP000626109"/>
    </source>
</evidence>
<proteinExistence type="predicted"/>
<accession>A0A813I817</accession>
<evidence type="ECO:0008006" key="3">
    <source>
        <dbReference type="Google" id="ProtNLM"/>
    </source>
</evidence>
<organism evidence="1 2">
    <name type="scientific">Polarella glacialis</name>
    <name type="common">Dinoflagellate</name>
    <dbReference type="NCBI Taxonomy" id="89957"/>
    <lineage>
        <taxon>Eukaryota</taxon>
        <taxon>Sar</taxon>
        <taxon>Alveolata</taxon>
        <taxon>Dinophyceae</taxon>
        <taxon>Suessiales</taxon>
        <taxon>Suessiaceae</taxon>
        <taxon>Polarella</taxon>
    </lineage>
</organism>
<feature type="non-terminal residue" evidence="1">
    <location>
        <position position="1"/>
    </location>
</feature>
<protein>
    <recommendedName>
        <fullName evidence="3">CASTOR ACT domain-containing protein</fullName>
    </recommendedName>
</protein>
<name>A0A813I817_POLGL</name>
<evidence type="ECO:0000313" key="1">
    <source>
        <dbReference type="EMBL" id="CAE8646741.1"/>
    </source>
</evidence>
<sequence>EGLSFVEVDPLDYAVISTSPSSSSRALLAAGQGLGVVVRSAGSGLNAVVPSSLGNAGDPPWAALRVSSASQLALAGLCEALAAAGVQAILHAPGPSAAALLCLRSDLAAAAQALVAAGCAVRGLQLAD</sequence>
<reference evidence="1" key="1">
    <citation type="submission" date="2021-02" db="EMBL/GenBank/DDBJ databases">
        <authorList>
            <person name="Dougan E. K."/>
            <person name="Rhodes N."/>
            <person name="Thang M."/>
            <person name="Chan C."/>
        </authorList>
    </citation>
    <scope>NUCLEOTIDE SEQUENCE</scope>
</reference>
<gene>
    <name evidence="1" type="ORF">PGLA2088_LOCUS5072</name>
</gene>
<dbReference type="Proteomes" id="UP000626109">
    <property type="component" value="Unassembled WGS sequence"/>
</dbReference>
<dbReference type="EMBL" id="CAJNNW010004770">
    <property type="protein sequence ID" value="CAE8646741.1"/>
    <property type="molecule type" value="Genomic_DNA"/>
</dbReference>
<comment type="caution">
    <text evidence="1">The sequence shown here is derived from an EMBL/GenBank/DDBJ whole genome shotgun (WGS) entry which is preliminary data.</text>
</comment>